<keyword evidence="2" id="KW-1185">Reference proteome</keyword>
<reference evidence="3" key="1">
    <citation type="submission" date="2016-11" db="UniProtKB">
        <authorList>
            <consortium name="WormBaseParasite"/>
        </authorList>
    </citation>
    <scope>IDENTIFICATION</scope>
</reference>
<feature type="domain" description="EB" evidence="1">
    <location>
        <begin position="2"/>
        <end position="49"/>
    </location>
</feature>
<protein>
    <submittedName>
        <fullName evidence="3">EB domain-containing protein</fullName>
    </submittedName>
</protein>
<accession>A0A1I7X0B4</accession>
<evidence type="ECO:0000259" key="1">
    <source>
        <dbReference type="Pfam" id="PF01683"/>
    </source>
</evidence>
<sequence>MEHNKQCVEQIQVGPGEICGNGEICGGGSECDYQQKKCICKSGRQNINQVSILY</sequence>
<dbReference type="Pfam" id="PF01683">
    <property type="entry name" value="EB"/>
    <property type="match status" value="1"/>
</dbReference>
<dbReference type="Proteomes" id="UP000095283">
    <property type="component" value="Unplaced"/>
</dbReference>
<dbReference type="WBParaSite" id="Hba_10892">
    <property type="protein sequence ID" value="Hba_10892"/>
    <property type="gene ID" value="Hba_10892"/>
</dbReference>
<organism evidence="2 3">
    <name type="scientific">Heterorhabditis bacteriophora</name>
    <name type="common">Entomopathogenic nematode worm</name>
    <dbReference type="NCBI Taxonomy" id="37862"/>
    <lineage>
        <taxon>Eukaryota</taxon>
        <taxon>Metazoa</taxon>
        <taxon>Ecdysozoa</taxon>
        <taxon>Nematoda</taxon>
        <taxon>Chromadorea</taxon>
        <taxon>Rhabditida</taxon>
        <taxon>Rhabditina</taxon>
        <taxon>Rhabditomorpha</taxon>
        <taxon>Strongyloidea</taxon>
        <taxon>Heterorhabditidae</taxon>
        <taxon>Heterorhabditis</taxon>
    </lineage>
</organism>
<dbReference type="InterPro" id="IPR006149">
    <property type="entry name" value="EB_dom"/>
</dbReference>
<evidence type="ECO:0000313" key="3">
    <source>
        <dbReference type="WBParaSite" id="Hba_10892"/>
    </source>
</evidence>
<proteinExistence type="predicted"/>
<name>A0A1I7X0B4_HETBA</name>
<evidence type="ECO:0000313" key="2">
    <source>
        <dbReference type="Proteomes" id="UP000095283"/>
    </source>
</evidence>
<dbReference type="AlphaFoldDB" id="A0A1I7X0B4"/>